<dbReference type="AlphaFoldDB" id="A0A1V1PH90"/>
<dbReference type="SUPFAM" id="SSF52402">
    <property type="entry name" value="Adenine nucleotide alpha hydrolases-like"/>
    <property type="match status" value="1"/>
</dbReference>
<dbReference type="PANTHER" id="PTHR43284">
    <property type="entry name" value="ASPARAGINE SYNTHETASE (GLUTAMINE-HYDROLYZING)"/>
    <property type="match status" value="1"/>
</dbReference>
<dbReference type="NCBIfam" id="TIGR01536">
    <property type="entry name" value="asn_synth_AEB"/>
    <property type="match status" value="1"/>
</dbReference>
<dbReference type="InterPro" id="IPR006426">
    <property type="entry name" value="Asn_synth_AEB"/>
</dbReference>
<comment type="caution">
    <text evidence="12">The sequence shown here is derived from an EMBL/GenBank/DDBJ whole genome shotgun (WGS) entry which is preliminary data.</text>
</comment>
<evidence type="ECO:0000256" key="10">
    <source>
        <dbReference type="PIRSR" id="PIRSR001589-3"/>
    </source>
</evidence>
<dbReference type="SUPFAM" id="SSF56235">
    <property type="entry name" value="N-terminal nucleophile aminohydrolases (Ntn hydrolases)"/>
    <property type="match status" value="1"/>
</dbReference>
<evidence type="ECO:0000256" key="9">
    <source>
        <dbReference type="PIRSR" id="PIRSR001589-2"/>
    </source>
</evidence>
<evidence type="ECO:0000256" key="3">
    <source>
        <dbReference type="ARBA" id="ARBA00012737"/>
    </source>
</evidence>
<comment type="pathway">
    <text evidence="1">Amino-acid biosynthesis; L-asparagine biosynthesis; L-asparagine from L-aspartate (L-Gln route): step 1/1.</text>
</comment>
<evidence type="ECO:0000256" key="2">
    <source>
        <dbReference type="ARBA" id="ARBA00005752"/>
    </source>
</evidence>
<evidence type="ECO:0000313" key="12">
    <source>
        <dbReference type="EMBL" id="ETR74160.1"/>
    </source>
</evidence>
<feature type="active site" description="For GATase activity" evidence="8">
    <location>
        <position position="2"/>
    </location>
</feature>
<evidence type="ECO:0000313" key="13">
    <source>
        <dbReference type="Proteomes" id="UP000189670"/>
    </source>
</evidence>
<evidence type="ECO:0000256" key="8">
    <source>
        <dbReference type="PIRSR" id="PIRSR001589-1"/>
    </source>
</evidence>
<sequence length="613" mass="71412">MCGITGFIDFNKKSDLSILTKMTDVLSHRGPDDSGYFFVESDIANIGLGHRRLSILDLSKHGHQPMRFDNLEIVYNGEVYNFGDIRLELEKYGYVFKSNSDTEVILKAFHKWGMKSIDQFIGMFAIALHDNRTNRLYLIRDRAGVKPIYWYWKNNLLMFASELKSFHQNKCFHKEISSDSLALFFQLAYVPQPWSIFKNTKKVRAGHFLEFNLKNKQFTEKKYWDVLHFYNKPKKDIPESEAMKEIEKKFQSAFRYRNISDVPVGIFLSGGYDSSIVAAILQRSQNEKVKTFTIGFNDINYDEAPFANKVADFLGTDHTQVYCTWKEALDIIPDLPVIYDEPFADHSAIPTILVSKIARKTVSVALSADGGDEIFGGYDKYMTKFNKYSNLLKYLRKIIGSKNLNRLSLFIQQHGFVKDDLFANKVAKFVFENNIEIQKIISYFSTPIMNERIISDYSYHKIQTCFDDIQHVFDKNVINKMLAVDYKTYLVDDILHKVDRATMSVSLEGREPFLDHRIIEYMAQLPDHYKILGNEKKYLLKKITHQLLPAQLMDRPKMGFSIPLKYWLNNELQDYISTYFSSKYESVINRHALVKIKNCFTKKELITGLFGIY</sequence>
<name>A0A1V1PH90_9BACT</name>
<dbReference type="InterPro" id="IPR051786">
    <property type="entry name" value="ASN_synthetase/amidase"/>
</dbReference>
<evidence type="ECO:0000256" key="5">
    <source>
        <dbReference type="ARBA" id="ARBA00022840"/>
    </source>
</evidence>
<evidence type="ECO:0000256" key="1">
    <source>
        <dbReference type="ARBA" id="ARBA00005187"/>
    </source>
</evidence>
<dbReference type="PANTHER" id="PTHR43284:SF1">
    <property type="entry name" value="ASPARAGINE SYNTHETASE"/>
    <property type="match status" value="1"/>
</dbReference>
<comment type="catalytic activity">
    <reaction evidence="7">
        <text>L-aspartate + L-glutamine + ATP + H2O = L-asparagine + L-glutamate + AMP + diphosphate + H(+)</text>
        <dbReference type="Rhea" id="RHEA:12228"/>
        <dbReference type="ChEBI" id="CHEBI:15377"/>
        <dbReference type="ChEBI" id="CHEBI:15378"/>
        <dbReference type="ChEBI" id="CHEBI:29985"/>
        <dbReference type="ChEBI" id="CHEBI:29991"/>
        <dbReference type="ChEBI" id="CHEBI:30616"/>
        <dbReference type="ChEBI" id="CHEBI:33019"/>
        <dbReference type="ChEBI" id="CHEBI:58048"/>
        <dbReference type="ChEBI" id="CHEBI:58359"/>
        <dbReference type="ChEBI" id="CHEBI:456215"/>
        <dbReference type="EC" id="6.3.5.4"/>
    </reaction>
</comment>
<protein>
    <recommendedName>
        <fullName evidence="3">asparagine synthase (glutamine-hydrolyzing)</fullName>
        <ecNumber evidence="3">6.3.5.4</ecNumber>
    </recommendedName>
</protein>
<dbReference type="CDD" id="cd00712">
    <property type="entry name" value="AsnB"/>
    <property type="match status" value="1"/>
</dbReference>
<keyword evidence="8" id="KW-0028">Amino-acid biosynthesis</keyword>
<reference evidence="13" key="1">
    <citation type="submission" date="2012-11" db="EMBL/GenBank/DDBJ databases">
        <authorList>
            <person name="Lucero-Rivera Y.E."/>
            <person name="Tovar-Ramirez D."/>
        </authorList>
    </citation>
    <scope>NUCLEOTIDE SEQUENCE [LARGE SCALE GENOMIC DNA]</scope>
    <source>
        <strain evidence="13">Araruama</strain>
    </source>
</reference>
<dbReference type="InterPro" id="IPR001962">
    <property type="entry name" value="Asn_synthase"/>
</dbReference>
<evidence type="ECO:0000256" key="4">
    <source>
        <dbReference type="ARBA" id="ARBA00022741"/>
    </source>
</evidence>
<dbReference type="InterPro" id="IPR014729">
    <property type="entry name" value="Rossmann-like_a/b/a_fold"/>
</dbReference>
<dbReference type="PROSITE" id="PS51278">
    <property type="entry name" value="GATASE_TYPE_2"/>
    <property type="match status" value="1"/>
</dbReference>
<dbReference type="InterPro" id="IPR017932">
    <property type="entry name" value="GATase_2_dom"/>
</dbReference>
<accession>A0A1V1PH90</accession>
<feature type="domain" description="Glutamine amidotransferase type-2" evidence="11">
    <location>
        <begin position="2"/>
        <end position="214"/>
    </location>
</feature>
<proteinExistence type="inferred from homology"/>
<evidence type="ECO:0000256" key="6">
    <source>
        <dbReference type="ARBA" id="ARBA00022962"/>
    </source>
</evidence>
<dbReference type="Proteomes" id="UP000189670">
    <property type="component" value="Unassembled WGS sequence"/>
</dbReference>
<gene>
    <name evidence="12" type="ORF">OMM_00411</name>
</gene>
<dbReference type="InterPro" id="IPR029055">
    <property type="entry name" value="Ntn_hydrolases_N"/>
</dbReference>
<dbReference type="GO" id="GO:0004066">
    <property type="term" value="F:asparagine synthase (glutamine-hydrolyzing) activity"/>
    <property type="evidence" value="ECO:0007669"/>
    <property type="project" value="UniProtKB-EC"/>
</dbReference>
<feature type="site" description="Important for beta-aspartyl-AMP intermediate formation" evidence="10">
    <location>
        <position position="369"/>
    </location>
</feature>
<dbReference type="CDD" id="cd01991">
    <property type="entry name" value="Asn_synthase_B_C"/>
    <property type="match status" value="1"/>
</dbReference>
<keyword evidence="6 8" id="KW-0315">Glutamine amidotransferase</keyword>
<dbReference type="InterPro" id="IPR033738">
    <property type="entry name" value="AsnB_N"/>
</dbReference>
<keyword evidence="4 9" id="KW-0547">Nucleotide-binding</keyword>
<dbReference type="GO" id="GO:0005524">
    <property type="term" value="F:ATP binding"/>
    <property type="evidence" value="ECO:0007669"/>
    <property type="project" value="UniProtKB-KW"/>
</dbReference>
<dbReference type="Pfam" id="PF00733">
    <property type="entry name" value="Asn_synthase"/>
    <property type="match status" value="1"/>
</dbReference>
<dbReference type="PIRSF" id="PIRSF001589">
    <property type="entry name" value="Asn_synthetase_glu-h"/>
    <property type="match status" value="1"/>
</dbReference>
<feature type="binding site" evidence="9">
    <location>
        <position position="294"/>
    </location>
    <ligand>
        <name>ATP</name>
        <dbReference type="ChEBI" id="CHEBI:30616"/>
    </ligand>
</feature>
<dbReference type="EMBL" id="ATBP01000019">
    <property type="protein sequence ID" value="ETR74160.1"/>
    <property type="molecule type" value="Genomic_DNA"/>
</dbReference>
<evidence type="ECO:0000256" key="7">
    <source>
        <dbReference type="ARBA" id="ARBA00048741"/>
    </source>
</evidence>
<keyword evidence="5 9" id="KW-0067">ATP-binding</keyword>
<feature type="binding site" evidence="9">
    <location>
        <position position="101"/>
    </location>
    <ligand>
        <name>L-glutamine</name>
        <dbReference type="ChEBI" id="CHEBI:58359"/>
    </ligand>
</feature>
<dbReference type="GO" id="GO:0005829">
    <property type="term" value="C:cytosol"/>
    <property type="evidence" value="ECO:0007669"/>
    <property type="project" value="TreeGrafter"/>
</dbReference>
<dbReference type="Pfam" id="PF13522">
    <property type="entry name" value="GATase_6"/>
    <property type="match status" value="1"/>
</dbReference>
<evidence type="ECO:0000259" key="11">
    <source>
        <dbReference type="PROSITE" id="PS51278"/>
    </source>
</evidence>
<dbReference type="EC" id="6.3.5.4" evidence="3"/>
<organism evidence="12 13">
    <name type="scientific">Candidatus Magnetoglobus multicellularis str. Araruama</name>
    <dbReference type="NCBI Taxonomy" id="890399"/>
    <lineage>
        <taxon>Bacteria</taxon>
        <taxon>Pseudomonadati</taxon>
        <taxon>Thermodesulfobacteriota</taxon>
        <taxon>Desulfobacteria</taxon>
        <taxon>Desulfobacterales</taxon>
        <taxon>Desulfobacteraceae</taxon>
        <taxon>Candidatus Magnetoglobus</taxon>
    </lineage>
</organism>
<dbReference type="GO" id="GO:0006529">
    <property type="term" value="P:asparagine biosynthetic process"/>
    <property type="evidence" value="ECO:0007669"/>
    <property type="project" value="UniProtKB-KW"/>
</dbReference>
<dbReference type="Gene3D" id="3.40.50.620">
    <property type="entry name" value="HUPs"/>
    <property type="match status" value="2"/>
</dbReference>
<keyword evidence="8" id="KW-0061">Asparagine biosynthesis</keyword>
<comment type="similarity">
    <text evidence="2">Belongs to the asparagine synthetase family.</text>
</comment>
<dbReference type="Gene3D" id="3.60.20.10">
    <property type="entry name" value="Glutamine Phosphoribosylpyrophosphate, subunit 1, domain 1"/>
    <property type="match status" value="1"/>
</dbReference>